<dbReference type="SUPFAM" id="SSF48056">
    <property type="entry name" value="Di-copper centre-containing domain"/>
    <property type="match status" value="1"/>
</dbReference>
<evidence type="ECO:0000259" key="6">
    <source>
        <dbReference type="PROSITE" id="PS00497"/>
    </source>
</evidence>
<dbReference type="Gene3D" id="1.10.1280.10">
    <property type="entry name" value="Di-copper center containing domain from catechol oxidase"/>
    <property type="match status" value="2"/>
</dbReference>
<dbReference type="InterPro" id="IPR002227">
    <property type="entry name" value="Tyrosinase_Cu-bd"/>
</dbReference>
<dbReference type="PRINTS" id="PR00092">
    <property type="entry name" value="TYROSINASE"/>
</dbReference>
<evidence type="ECO:0000256" key="5">
    <source>
        <dbReference type="ARBA" id="ARBA00023008"/>
    </source>
</evidence>
<dbReference type="Pfam" id="PF12142">
    <property type="entry name" value="PPO1_DWL"/>
    <property type="match status" value="1"/>
</dbReference>
<comment type="similarity">
    <text evidence="2">Belongs to the tyrosinase family.</text>
</comment>
<evidence type="ECO:0000256" key="3">
    <source>
        <dbReference type="ARBA" id="ARBA00022723"/>
    </source>
</evidence>
<evidence type="ECO:0000313" key="8">
    <source>
        <dbReference type="EMBL" id="GEM49740.1"/>
    </source>
</evidence>
<feature type="domain" description="Tyrosinase copper-binding" evidence="7">
    <location>
        <begin position="272"/>
        <end position="283"/>
    </location>
</feature>
<evidence type="ECO:0000313" key="9">
    <source>
        <dbReference type="Proteomes" id="UP000321306"/>
    </source>
</evidence>
<evidence type="ECO:0000256" key="1">
    <source>
        <dbReference type="ARBA" id="ARBA00001973"/>
    </source>
</evidence>
<dbReference type="EMBL" id="BJXB01000042">
    <property type="protein sequence ID" value="GEM49740.1"/>
    <property type="molecule type" value="Genomic_DNA"/>
</dbReference>
<gene>
    <name evidence="8" type="ORF">DC3_53750</name>
</gene>
<comment type="cofactor">
    <cofactor evidence="1">
        <name>Cu(2+)</name>
        <dbReference type="ChEBI" id="CHEBI:29036"/>
    </cofactor>
</comment>
<reference evidence="8 9" key="1">
    <citation type="submission" date="2019-07" db="EMBL/GenBank/DDBJ databases">
        <title>Whole genome shotgun sequence of Deinococcus cellulosilyticus NBRC 106333.</title>
        <authorList>
            <person name="Hosoyama A."/>
            <person name="Uohara A."/>
            <person name="Ohji S."/>
            <person name="Ichikawa N."/>
        </authorList>
    </citation>
    <scope>NUCLEOTIDE SEQUENCE [LARGE SCALE GENOMIC DNA]</scope>
    <source>
        <strain evidence="8 9">NBRC 106333</strain>
    </source>
</reference>
<dbReference type="PROSITE" id="PS00497">
    <property type="entry name" value="TYROSINASE_1"/>
    <property type="match status" value="1"/>
</dbReference>
<sequence>MAHPMDPRRRQLLKLLGMIGTGTALSQLVPTMAQSCSDSSYFPPDYPVDCAPPPPKAAPVPFTPYSGPVVDRKSAFTLTSKEVSRLQAAYQALRDLTESNPDDPRGWLHQAAVHCWYCGGGSDGQAGPEIHGSWYFLPWHRAFLYFHERILATLIDDPSFRLPYWDWDRWGLTPSRQMMPPPYSLGGQANSLFDALRGQSPSAQLPPRITGPLITQKVLTQTEYQTFGGGTGNAGQLELLPHNHVHVWSGTDGNTMPNCGTDMGVLATAARDPMFFAHHSNVDRFWDMWLAQSKSNQNPTDPTWSQQSWTFYDENATWVSIQVEDVIHTTHLGYRYDTLATTLPTKVAVTPQRITPQIPNAVLVSGRNGIALDPKGTTHATPLPAPGQNGALMATPKGKLALKITGIHVPQNQSAEVFVFVNKPDVGVKTLDAALQSASFAGAIGAVQATLGPEGHHRHARTFDAVIELSAATQQLILKDKKISVTLVPVDAFGRTPSRLGVTYQRIELVRI</sequence>
<dbReference type="PANTHER" id="PTHR11474:SF76">
    <property type="entry name" value="SHKT DOMAIN-CONTAINING PROTEIN"/>
    <property type="match status" value="1"/>
</dbReference>
<dbReference type="PROSITE" id="PS00210">
    <property type="entry name" value="HEMOCYANIN_2"/>
    <property type="match status" value="1"/>
</dbReference>
<evidence type="ECO:0000259" key="7">
    <source>
        <dbReference type="PROSITE" id="PS00498"/>
    </source>
</evidence>
<evidence type="ECO:0000256" key="4">
    <source>
        <dbReference type="ARBA" id="ARBA00023002"/>
    </source>
</evidence>
<dbReference type="InterPro" id="IPR008922">
    <property type="entry name" value="Di-copper_centre_dom_sf"/>
</dbReference>
<comment type="caution">
    <text evidence="8">The sequence shown here is derived from an EMBL/GenBank/DDBJ whole genome shotgun (WGS) entry which is preliminary data.</text>
</comment>
<dbReference type="GO" id="GO:0046872">
    <property type="term" value="F:metal ion binding"/>
    <property type="evidence" value="ECO:0007669"/>
    <property type="project" value="UniProtKB-KW"/>
</dbReference>
<dbReference type="GO" id="GO:0004097">
    <property type="term" value="F:catechol oxidase activity"/>
    <property type="evidence" value="ECO:0007669"/>
    <property type="project" value="InterPro"/>
</dbReference>
<accession>A0A511NAA7</accession>
<dbReference type="InterPro" id="IPR006311">
    <property type="entry name" value="TAT_signal"/>
</dbReference>
<name>A0A511NAA7_DEIC1</name>
<keyword evidence="5" id="KW-0186">Copper</keyword>
<evidence type="ECO:0000256" key="2">
    <source>
        <dbReference type="ARBA" id="ARBA00009928"/>
    </source>
</evidence>
<dbReference type="InterPro" id="IPR050316">
    <property type="entry name" value="Tyrosinase/Hemocyanin"/>
</dbReference>
<proteinExistence type="inferred from homology"/>
<dbReference type="InterPro" id="IPR022739">
    <property type="entry name" value="Polyphenol_oxidase_cen"/>
</dbReference>
<dbReference type="Proteomes" id="UP000321306">
    <property type="component" value="Unassembled WGS sequence"/>
</dbReference>
<dbReference type="OrthoDB" id="2874181at2"/>
<dbReference type="PANTHER" id="PTHR11474">
    <property type="entry name" value="TYROSINASE FAMILY MEMBER"/>
    <property type="match status" value="1"/>
</dbReference>
<dbReference type="InterPro" id="IPR013788">
    <property type="entry name" value="Hemocyanin/hexamerin"/>
</dbReference>
<protein>
    <recommendedName>
        <fullName evidence="6 7">Tyrosinase copper-binding domain-containing protein</fullName>
    </recommendedName>
</protein>
<dbReference type="PROSITE" id="PS51318">
    <property type="entry name" value="TAT"/>
    <property type="match status" value="1"/>
</dbReference>
<feature type="domain" description="Tyrosinase copper-binding" evidence="6">
    <location>
        <begin position="131"/>
        <end position="148"/>
    </location>
</feature>
<dbReference type="RefSeq" id="WP_146890877.1">
    <property type="nucleotide sequence ID" value="NZ_BJXB01000042.1"/>
</dbReference>
<keyword evidence="4" id="KW-0560">Oxidoreductase</keyword>
<dbReference type="Pfam" id="PF00264">
    <property type="entry name" value="Tyrosinase"/>
    <property type="match status" value="2"/>
</dbReference>
<dbReference type="AlphaFoldDB" id="A0A511NAA7"/>
<keyword evidence="3" id="KW-0479">Metal-binding</keyword>
<keyword evidence="9" id="KW-1185">Reference proteome</keyword>
<dbReference type="PROSITE" id="PS00498">
    <property type="entry name" value="TYROSINASE_2"/>
    <property type="match status" value="1"/>
</dbReference>
<organism evidence="8 9">
    <name type="scientific">Deinococcus cellulosilyticus (strain DSM 18568 / NBRC 106333 / KACC 11606 / 5516J-15)</name>
    <dbReference type="NCBI Taxonomy" id="1223518"/>
    <lineage>
        <taxon>Bacteria</taxon>
        <taxon>Thermotogati</taxon>
        <taxon>Deinococcota</taxon>
        <taxon>Deinococci</taxon>
        <taxon>Deinococcales</taxon>
        <taxon>Deinococcaceae</taxon>
        <taxon>Deinococcus</taxon>
    </lineage>
</organism>